<evidence type="ECO:0000259" key="2">
    <source>
        <dbReference type="Pfam" id="PF01757"/>
    </source>
</evidence>
<sequence length="358" mass="40989">MEKANNNLAWLQALRALAAIYVLLFHASAMLGDGAVSNFLKLLGRHGYVGVDVFIALSGFVVTSTLIRRENNKYVYAAFLVERFVRIFAGYWPVMLLTLALAYAGVRPIHGLMENAWPSIFLLSPNIVKNWLETAWSIALELRLYVIVFFIFIAYRSASLQVKIIFTFSIFFFYNLYFYLFRENQVIGGGWPLRYELNAFVLEFLLGAFVASTEWNKNHRASIFPAIVLGIFGFLVGLKDIFFVNYEFLRVMTFGVFGVCTLWVFLQLNGTKYSPPNFLKKIGDASFSLYLIHPLIISIMGLLAYKFTLPRLPVYFVTIFGVVLISMIWFSLIEKRLYVKCKAFIESKLRDVLTARGV</sequence>
<feature type="transmembrane region" description="Helical" evidence="1">
    <location>
        <begin position="47"/>
        <end position="67"/>
    </location>
</feature>
<dbReference type="GO" id="GO:0016020">
    <property type="term" value="C:membrane"/>
    <property type="evidence" value="ECO:0007669"/>
    <property type="project" value="TreeGrafter"/>
</dbReference>
<feature type="transmembrane region" description="Helical" evidence="1">
    <location>
        <begin position="223"/>
        <end position="242"/>
    </location>
</feature>
<accession>A0A7G9RQJ6</accession>
<keyword evidence="4" id="KW-1185">Reference proteome</keyword>
<dbReference type="InterPro" id="IPR050879">
    <property type="entry name" value="Acyltransferase_3"/>
</dbReference>
<evidence type="ECO:0000313" key="4">
    <source>
        <dbReference type="Proteomes" id="UP000515811"/>
    </source>
</evidence>
<reference evidence="3 4" key="1">
    <citation type="submission" date="2020-08" db="EMBL/GenBank/DDBJ databases">
        <title>Genome sequence of Diaphorobacter ruginosibacter DSM 27467T.</title>
        <authorList>
            <person name="Hyun D.-W."/>
            <person name="Bae J.-W."/>
        </authorList>
    </citation>
    <scope>NUCLEOTIDE SEQUENCE [LARGE SCALE GENOMIC DNA]</scope>
    <source>
        <strain evidence="3 4">DSM 27467</strain>
    </source>
</reference>
<keyword evidence="3" id="KW-0808">Transferase</keyword>
<feature type="transmembrane region" description="Helical" evidence="1">
    <location>
        <begin position="248"/>
        <end position="266"/>
    </location>
</feature>
<dbReference type="PANTHER" id="PTHR23028">
    <property type="entry name" value="ACETYLTRANSFERASE"/>
    <property type="match status" value="1"/>
</dbReference>
<evidence type="ECO:0000313" key="3">
    <source>
        <dbReference type="EMBL" id="QNN57871.1"/>
    </source>
</evidence>
<organism evidence="3 4">
    <name type="scientific">Diaphorobacter ruginosibacter</name>
    <dbReference type="NCBI Taxonomy" id="1715720"/>
    <lineage>
        <taxon>Bacteria</taxon>
        <taxon>Pseudomonadati</taxon>
        <taxon>Pseudomonadota</taxon>
        <taxon>Betaproteobacteria</taxon>
        <taxon>Burkholderiales</taxon>
        <taxon>Comamonadaceae</taxon>
        <taxon>Diaphorobacter</taxon>
    </lineage>
</organism>
<dbReference type="EMBL" id="CP060714">
    <property type="protein sequence ID" value="QNN57871.1"/>
    <property type="molecule type" value="Genomic_DNA"/>
</dbReference>
<keyword evidence="1" id="KW-0472">Membrane</keyword>
<dbReference type="InterPro" id="IPR002656">
    <property type="entry name" value="Acyl_transf_3_dom"/>
</dbReference>
<keyword evidence="1" id="KW-1133">Transmembrane helix</keyword>
<feature type="transmembrane region" description="Helical" evidence="1">
    <location>
        <begin position="162"/>
        <end position="181"/>
    </location>
</feature>
<dbReference type="GO" id="GO:0016747">
    <property type="term" value="F:acyltransferase activity, transferring groups other than amino-acyl groups"/>
    <property type="evidence" value="ECO:0007669"/>
    <property type="project" value="InterPro"/>
</dbReference>
<feature type="transmembrane region" description="Helical" evidence="1">
    <location>
        <begin position="7"/>
        <end position="27"/>
    </location>
</feature>
<feature type="transmembrane region" description="Helical" evidence="1">
    <location>
        <begin position="314"/>
        <end position="333"/>
    </location>
</feature>
<feature type="transmembrane region" description="Helical" evidence="1">
    <location>
        <begin position="287"/>
        <end position="308"/>
    </location>
</feature>
<dbReference type="GO" id="GO:0000271">
    <property type="term" value="P:polysaccharide biosynthetic process"/>
    <property type="evidence" value="ECO:0007669"/>
    <property type="project" value="TreeGrafter"/>
</dbReference>
<feature type="domain" description="Acyltransferase 3" evidence="2">
    <location>
        <begin position="9"/>
        <end position="328"/>
    </location>
</feature>
<dbReference type="RefSeq" id="WP_187598116.1">
    <property type="nucleotide sequence ID" value="NZ_CP060714.1"/>
</dbReference>
<dbReference type="PANTHER" id="PTHR23028:SF53">
    <property type="entry name" value="ACYL_TRANSF_3 DOMAIN-CONTAINING PROTEIN"/>
    <property type="match status" value="1"/>
</dbReference>
<feature type="transmembrane region" description="Helical" evidence="1">
    <location>
        <begin position="193"/>
        <end position="211"/>
    </location>
</feature>
<keyword evidence="1" id="KW-0812">Transmembrane</keyword>
<keyword evidence="3" id="KW-0012">Acyltransferase</keyword>
<protein>
    <submittedName>
        <fullName evidence="3">Acyltransferase</fullName>
    </submittedName>
</protein>
<dbReference type="Pfam" id="PF01757">
    <property type="entry name" value="Acyl_transf_3"/>
    <property type="match status" value="1"/>
</dbReference>
<gene>
    <name evidence="3" type="ORF">H9K76_03040</name>
</gene>
<name>A0A7G9RQJ6_9BURK</name>
<proteinExistence type="predicted"/>
<dbReference type="KEGG" id="drg:H9K76_03040"/>
<feature type="transmembrane region" description="Helical" evidence="1">
    <location>
        <begin position="88"/>
        <end position="106"/>
    </location>
</feature>
<dbReference type="Proteomes" id="UP000515811">
    <property type="component" value="Chromosome"/>
</dbReference>
<evidence type="ECO:0000256" key="1">
    <source>
        <dbReference type="SAM" id="Phobius"/>
    </source>
</evidence>
<dbReference type="AlphaFoldDB" id="A0A7G9RQJ6"/>
<feature type="transmembrane region" description="Helical" evidence="1">
    <location>
        <begin position="135"/>
        <end position="155"/>
    </location>
</feature>